<protein>
    <submittedName>
        <fullName evidence="5">Ankyrin repeat domain-containing protein</fullName>
    </submittedName>
</protein>
<dbReference type="PROSITE" id="PS50088">
    <property type="entry name" value="ANK_REPEAT"/>
    <property type="match status" value="2"/>
</dbReference>
<feature type="signal peptide" evidence="4">
    <location>
        <begin position="1"/>
        <end position="22"/>
    </location>
</feature>
<proteinExistence type="predicted"/>
<gene>
    <name evidence="5" type="ORF">HRJ53_27140</name>
</gene>
<comment type="caution">
    <text evidence="5">The sequence shown here is derived from an EMBL/GenBank/DDBJ whole genome shotgun (WGS) entry which is preliminary data.</text>
</comment>
<keyword evidence="1" id="KW-0677">Repeat</keyword>
<keyword evidence="4" id="KW-0732">Signal</keyword>
<dbReference type="InterPro" id="IPR036770">
    <property type="entry name" value="Ankyrin_rpt-contain_sf"/>
</dbReference>
<dbReference type="EMBL" id="JACDQQ010002627">
    <property type="protein sequence ID" value="MBA0088681.1"/>
    <property type="molecule type" value="Genomic_DNA"/>
</dbReference>
<dbReference type="AlphaFoldDB" id="A0A7V8T056"/>
<sequence>MRWKLPIARGTAALAFSLSAYGAGTSPMADAAMRGDKAAVEALIRAKADANALQADGATAIQWAAYRNDLELAQLLIAAGANVNAPNHDGAT</sequence>
<feature type="repeat" description="ANK" evidence="3">
    <location>
        <begin position="23"/>
        <end position="55"/>
    </location>
</feature>
<dbReference type="Pfam" id="PF12796">
    <property type="entry name" value="Ank_2"/>
    <property type="match status" value="1"/>
</dbReference>
<evidence type="ECO:0000256" key="1">
    <source>
        <dbReference type="ARBA" id="ARBA00022737"/>
    </source>
</evidence>
<dbReference type="PROSITE" id="PS50297">
    <property type="entry name" value="ANK_REP_REGION"/>
    <property type="match status" value="1"/>
</dbReference>
<evidence type="ECO:0000256" key="2">
    <source>
        <dbReference type="ARBA" id="ARBA00023043"/>
    </source>
</evidence>
<organism evidence="5 6">
    <name type="scientific">Candidatus Acidiferrum panamense</name>
    <dbReference type="NCBI Taxonomy" id="2741543"/>
    <lineage>
        <taxon>Bacteria</taxon>
        <taxon>Pseudomonadati</taxon>
        <taxon>Acidobacteriota</taxon>
        <taxon>Terriglobia</taxon>
        <taxon>Candidatus Acidiferrales</taxon>
        <taxon>Candidatus Acidiferrum</taxon>
    </lineage>
</organism>
<reference evidence="5" key="1">
    <citation type="submission" date="2020-06" db="EMBL/GenBank/DDBJ databases">
        <title>Legume-microbial interactions unlock mineral nutrients during tropical forest succession.</title>
        <authorList>
            <person name="Epihov D.Z."/>
        </authorList>
    </citation>
    <scope>NUCLEOTIDE SEQUENCE [LARGE SCALE GENOMIC DNA]</scope>
    <source>
        <strain evidence="5">Pan2503</strain>
    </source>
</reference>
<dbReference type="SUPFAM" id="SSF48403">
    <property type="entry name" value="Ankyrin repeat"/>
    <property type="match status" value="1"/>
</dbReference>
<feature type="repeat" description="ANK" evidence="3">
    <location>
        <begin position="56"/>
        <end position="88"/>
    </location>
</feature>
<evidence type="ECO:0000256" key="4">
    <source>
        <dbReference type="SAM" id="SignalP"/>
    </source>
</evidence>
<evidence type="ECO:0000313" key="6">
    <source>
        <dbReference type="Proteomes" id="UP000567293"/>
    </source>
</evidence>
<keyword evidence="2 3" id="KW-0040">ANK repeat</keyword>
<dbReference type="Gene3D" id="1.25.40.20">
    <property type="entry name" value="Ankyrin repeat-containing domain"/>
    <property type="match status" value="1"/>
</dbReference>
<evidence type="ECO:0000313" key="5">
    <source>
        <dbReference type="EMBL" id="MBA0088681.1"/>
    </source>
</evidence>
<dbReference type="InterPro" id="IPR002110">
    <property type="entry name" value="Ankyrin_rpt"/>
</dbReference>
<dbReference type="SMART" id="SM00248">
    <property type="entry name" value="ANK"/>
    <property type="match status" value="2"/>
</dbReference>
<accession>A0A7V8T056</accession>
<feature type="non-terminal residue" evidence="5">
    <location>
        <position position="92"/>
    </location>
</feature>
<dbReference type="Proteomes" id="UP000567293">
    <property type="component" value="Unassembled WGS sequence"/>
</dbReference>
<name>A0A7V8T056_9BACT</name>
<keyword evidence="6" id="KW-1185">Reference proteome</keyword>
<dbReference type="PANTHER" id="PTHR24171">
    <property type="entry name" value="ANKYRIN REPEAT DOMAIN-CONTAINING PROTEIN 39-RELATED"/>
    <property type="match status" value="1"/>
</dbReference>
<feature type="chain" id="PRO_5031395016" evidence="4">
    <location>
        <begin position="23"/>
        <end position="92"/>
    </location>
</feature>
<evidence type="ECO:0000256" key="3">
    <source>
        <dbReference type="PROSITE-ProRule" id="PRU00023"/>
    </source>
</evidence>